<comment type="caution">
    <text evidence="3">The sequence shown here is derived from an EMBL/GenBank/DDBJ whole genome shotgun (WGS) entry which is preliminary data.</text>
</comment>
<dbReference type="PANTHER" id="PTHR38658:SF1">
    <property type="entry name" value="OXPP CYCLE PROTEIN OPCA-RELATED"/>
    <property type="match status" value="1"/>
</dbReference>
<dbReference type="EMBL" id="JALXSQ010000003">
    <property type="protein sequence ID" value="MCT2042024.1"/>
    <property type="molecule type" value="Genomic_DNA"/>
</dbReference>
<keyword evidence="4" id="KW-1185">Reference proteome</keyword>
<dbReference type="Pfam" id="PF10128">
    <property type="entry name" value="OpcA_G6PD_assem"/>
    <property type="match status" value="1"/>
</dbReference>
<dbReference type="PANTHER" id="PTHR38658">
    <property type="entry name" value="OXPP CYCLE PROTEIN OPCA-RELATED"/>
    <property type="match status" value="1"/>
</dbReference>
<feature type="domain" description="Glucose-6-phosphate dehydrogenase assembly protein OpcA C-terminal" evidence="2">
    <location>
        <begin position="171"/>
        <end position="306"/>
    </location>
</feature>
<feature type="domain" description="Glucose-6-phosphate dehydrogenase assembly protein OpcA N-terminal" evidence="1">
    <location>
        <begin position="51"/>
        <end position="148"/>
    </location>
</feature>
<organism evidence="3 4">
    <name type="scientific">Pseudoclavibacter albus</name>
    <dbReference type="NCBI Taxonomy" id="272241"/>
    <lineage>
        <taxon>Bacteria</taxon>
        <taxon>Bacillati</taxon>
        <taxon>Actinomycetota</taxon>
        <taxon>Actinomycetes</taxon>
        <taxon>Micrococcales</taxon>
        <taxon>Microbacteriaceae</taxon>
        <taxon>Pseudoclavibacter</taxon>
    </lineage>
</organism>
<name>A0ABT2HUM6_9MICO</name>
<protein>
    <submittedName>
        <fullName evidence="3">Glucose-6-phosphate dehydrogenase assembly protein OpcA</fullName>
    </submittedName>
</protein>
<dbReference type="Pfam" id="PF20171">
    <property type="entry name" value="OpcA_G6PD_C"/>
    <property type="match status" value="1"/>
</dbReference>
<reference evidence="3 4" key="1">
    <citation type="submission" date="2022-04" db="EMBL/GenBank/DDBJ databases">
        <title>Human microbiome associated bacterial genomes.</title>
        <authorList>
            <person name="Sandstrom S."/>
            <person name="Salamzade R."/>
            <person name="Kalan L.R."/>
        </authorList>
    </citation>
    <scope>NUCLEOTIDE SEQUENCE [LARGE SCALE GENOMIC DNA]</scope>
    <source>
        <strain evidence="4">p3-SID1799</strain>
    </source>
</reference>
<dbReference type="InterPro" id="IPR004555">
    <property type="entry name" value="G6PDH_assembly_OpcA"/>
</dbReference>
<proteinExistence type="predicted"/>
<dbReference type="Proteomes" id="UP001525379">
    <property type="component" value="Unassembled WGS sequence"/>
</dbReference>
<evidence type="ECO:0000259" key="1">
    <source>
        <dbReference type="Pfam" id="PF10128"/>
    </source>
</evidence>
<dbReference type="InterPro" id="IPR046802">
    <property type="entry name" value="OpcA_G6PD_C"/>
</dbReference>
<accession>A0ABT2HUM6</accession>
<sequence length="327" mass="35193">MIIDMPSTTTSAIAKELVSIREEGGAVALGRVLTLLIVTGRDTDEQAILAANEASAEHPMRVIVLELEHDSSEPRLDAQIRVGGDAGASEVVRLRAHGEAAHDPETLVQGLLLPDAPVVTWWTERPSTPPSFEPLGRLAQLRITDAAPRYGEPDVDSRHAIKQLAEGFIAGDSDLAWTRLTAWRALLASVLDQPPYEDITRVHVTGAPGSATARLMAAWLGLALRIRVKLIEHEDRVTDRGAGLSSVELTRASGTVRLERVSEDTIELDQTGAPIQHVALPLSTLTQLLAEELRSLAPDTFLGRVLREGLPLVDCASDARARGANAE</sequence>
<evidence type="ECO:0000313" key="3">
    <source>
        <dbReference type="EMBL" id="MCT2042024.1"/>
    </source>
</evidence>
<dbReference type="InterPro" id="IPR046801">
    <property type="entry name" value="OpcA_G6PD_N"/>
</dbReference>
<dbReference type="RefSeq" id="WP_260103707.1">
    <property type="nucleotide sequence ID" value="NZ_JALXSQ010000003.1"/>
</dbReference>
<evidence type="ECO:0000259" key="2">
    <source>
        <dbReference type="Pfam" id="PF20171"/>
    </source>
</evidence>
<evidence type="ECO:0000313" key="4">
    <source>
        <dbReference type="Proteomes" id="UP001525379"/>
    </source>
</evidence>
<gene>
    <name evidence="3" type="ORF">M3D15_01520</name>
</gene>